<evidence type="ECO:0000259" key="2">
    <source>
        <dbReference type="Pfam" id="PF02371"/>
    </source>
</evidence>
<proteinExistence type="predicted"/>
<accession>A0ABP5D0I1</accession>
<feature type="domain" description="Transposase IS110-like N-terminal" evidence="1">
    <location>
        <begin position="9"/>
        <end position="157"/>
    </location>
</feature>
<dbReference type="InterPro" id="IPR003346">
    <property type="entry name" value="Transposase_20"/>
</dbReference>
<dbReference type="NCBIfam" id="NF033542">
    <property type="entry name" value="transpos_IS110"/>
    <property type="match status" value="1"/>
</dbReference>
<dbReference type="InterPro" id="IPR002525">
    <property type="entry name" value="Transp_IS110-like_N"/>
</dbReference>
<keyword evidence="4" id="KW-1185">Reference proteome</keyword>
<dbReference type="InterPro" id="IPR047650">
    <property type="entry name" value="Transpos_IS110"/>
</dbReference>
<dbReference type="Proteomes" id="UP001499933">
    <property type="component" value="Unassembled WGS sequence"/>
</dbReference>
<evidence type="ECO:0000259" key="1">
    <source>
        <dbReference type="Pfam" id="PF01548"/>
    </source>
</evidence>
<dbReference type="Pfam" id="PF02371">
    <property type="entry name" value="Transposase_20"/>
    <property type="match status" value="1"/>
</dbReference>
<dbReference type="EMBL" id="BAAAOG010000013">
    <property type="protein sequence ID" value="GAA1970517.1"/>
    <property type="molecule type" value="Genomic_DNA"/>
</dbReference>
<name>A0ABP5D0I1_9MICO</name>
<feature type="domain" description="Transposase IS116/IS110/IS902 C-terminal" evidence="2">
    <location>
        <begin position="255"/>
        <end position="339"/>
    </location>
</feature>
<protein>
    <submittedName>
        <fullName evidence="3">IS110 family transposase</fullName>
    </submittedName>
</protein>
<dbReference type="PANTHER" id="PTHR33055">
    <property type="entry name" value="TRANSPOSASE FOR INSERTION SEQUENCE ELEMENT IS1111A"/>
    <property type="match status" value="1"/>
</dbReference>
<reference evidence="4" key="1">
    <citation type="journal article" date="2019" name="Int. J. Syst. Evol. Microbiol.">
        <title>The Global Catalogue of Microorganisms (GCM) 10K type strain sequencing project: providing services to taxonomists for standard genome sequencing and annotation.</title>
        <authorList>
            <consortium name="The Broad Institute Genomics Platform"/>
            <consortium name="The Broad Institute Genome Sequencing Center for Infectious Disease"/>
            <person name="Wu L."/>
            <person name="Ma J."/>
        </authorList>
    </citation>
    <scope>NUCLEOTIDE SEQUENCE [LARGE SCALE GENOMIC DNA]</scope>
    <source>
        <strain evidence="4">JCM 14901</strain>
    </source>
</reference>
<dbReference type="RefSeq" id="WP_344097552.1">
    <property type="nucleotide sequence ID" value="NZ_BAAAOG010000013.1"/>
</dbReference>
<comment type="caution">
    <text evidence="3">The sequence shown here is derived from an EMBL/GenBank/DDBJ whole genome shotgun (WGS) entry which is preliminary data.</text>
</comment>
<evidence type="ECO:0000313" key="3">
    <source>
        <dbReference type="EMBL" id="GAA1970517.1"/>
    </source>
</evidence>
<evidence type="ECO:0000313" key="4">
    <source>
        <dbReference type="Proteomes" id="UP001499933"/>
    </source>
</evidence>
<gene>
    <name evidence="3" type="ORF">GCM10009776_36960</name>
</gene>
<sequence>MDVLHERAAGMDLSKRDAKVAIRVPGKRAGTFTTSVTTWGATVPQILELVEFLHARQVTTVVMEATGDYWKPFYFLMEDTLPVMLVNARQARNIPGRKTDVSDAAWLAQLAAHGLLRASFVPPEPIRQLRDLTRARAAATTDRTRQVQRLEKFLESTGIKLSSVASALTGASSRAMLDALVAGERDPHVLAELAKGKLRNKIPQLIDALHGRFTEHHAFLVGEYLIQIDTQTAMIDRLTARIDGAMVPFRPARDVLITIPGVSVAVADVIIAETGGDMAVFDTPGRLASWAGVCPGQNESAGRVKSTTTRPGDKYLKAALGVAALSVSRTKGTYLAARYRRIAVRRGPLKAVVAIEHTLLGAVWHMLRNGEEYADPGADFYARTDPDRAKNNAIRQLRNLGYTVTITPVAT</sequence>
<organism evidence="3 4">
    <name type="scientific">Microbacterium deminutum</name>
    <dbReference type="NCBI Taxonomy" id="344164"/>
    <lineage>
        <taxon>Bacteria</taxon>
        <taxon>Bacillati</taxon>
        <taxon>Actinomycetota</taxon>
        <taxon>Actinomycetes</taxon>
        <taxon>Micrococcales</taxon>
        <taxon>Microbacteriaceae</taxon>
        <taxon>Microbacterium</taxon>
    </lineage>
</organism>
<dbReference type="PANTHER" id="PTHR33055:SF15">
    <property type="entry name" value="TRANSPOSASE-RELATED"/>
    <property type="match status" value="1"/>
</dbReference>
<dbReference type="Pfam" id="PF01548">
    <property type="entry name" value="DEDD_Tnp_IS110"/>
    <property type="match status" value="1"/>
</dbReference>